<keyword evidence="4 7" id="KW-1133">Transmembrane helix</keyword>
<dbReference type="EMBL" id="NBXA01000026">
    <property type="protein sequence ID" value="RFA07723.1"/>
    <property type="molecule type" value="Genomic_DNA"/>
</dbReference>
<feature type="transmembrane region" description="Helical" evidence="7">
    <location>
        <begin position="563"/>
        <end position="584"/>
    </location>
</feature>
<feature type="transmembrane region" description="Helical" evidence="7">
    <location>
        <begin position="379"/>
        <end position="401"/>
    </location>
</feature>
<dbReference type="AlphaFoldDB" id="A0A3E0VDU9"/>
<feature type="transmembrane region" description="Helical" evidence="7">
    <location>
        <begin position="279"/>
        <end position="302"/>
    </location>
</feature>
<evidence type="ECO:0000256" key="2">
    <source>
        <dbReference type="ARBA" id="ARBA00022475"/>
    </source>
</evidence>
<feature type="region of interest" description="Disordered" evidence="6">
    <location>
        <begin position="745"/>
        <end position="787"/>
    </location>
</feature>
<reference evidence="9 10" key="1">
    <citation type="submission" date="2017-04" db="EMBL/GenBank/DDBJ databases">
        <title>Comparative genome analysis of Subtercola boreus.</title>
        <authorList>
            <person name="Cho Y.-J."/>
            <person name="Cho A."/>
            <person name="Kim O.-S."/>
            <person name="Lee J.-I."/>
        </authorList>
    </citation>
    <scope>NUCLEOTIDE SEQUENCE [LARGE SCALE GENOMIC DNA]</scope>
    <source>
        <strain evidence="9 10">P27444</strain>
    </source>
</reference>
<comment type="subcellular location">
    <subcellularLocation>
        <location evidence="1">Cell membrane</location>
        <topology evidence="1">Multi-pass membrane protein</topology>
    </subcellularLocation>
</comment>
<dbReference type="InterPro" id="IPR004869">
    <property type="entry name" value="MMPL_dom"/>
</dbReference>
<evidence type="ECO:0000256" key="6">
    <source>
        <dbReference type="SAM" id="MobiDB-lite"/>
    </source>
</evidence>
<keyword evidence="2" id="KW-1003">Cell membrane</keyword>
<evidence type="ECO:0000256" key="3">
    <source>
        <dbReference type="ARBA" id="ARBA00022692"/>
    </source>
</evidence>
<evidence type="ECO:0000256" key="7">
    <source>
        <dbReference type="SAM" id="Phobius"/>
    </source>
</evidence>
<dbReference type="InterPro" id="IPR000731">
    <property type="entry name" value="SSD"/>
</dbReference>
<feature type="domain" description="SSD" evidence="8">
    <location>
        <begin position="211"/>
        <end position="335"/>
    </location>
</feature>
<evidence type="ECO:0000256" key="1">
    <source>
        <dbReference type="ARBA" id="ARBA00004651"/>
    </source>
</evidence>
<name>A0A3E0VDU9_9MICO</name>
<comment type="caution">
    <text evidence="9">The sequence shown here is derived from an EMBL/GenBank/DDBJ whole genome shotgun (WGS) entry which is preliminary data.</text>
</comment>
<dbReference type="PANTHER" id="PTHR33406:SF13">
    <property type="entry name" value="MEMBRANE PROTEIN YDFJ"/>
    <property type="match status" value="1"/>
</dbReference>
<feature type="transmembrane region" description="Helical" evidence="7">
    <location>
        <begin position="239"/>
        <end position="258"/>
    </location>
</feature>
<feature type="transmembrane region" description="Helical" evidence="7">
    <location>
        <begin position="646"/>
        <end position="668"/>
    </location>
</feature>
<dbReference type="InterPro" id="IPR050545">
    <property type="entry name" value="Mycobact_MmpL"/>
</dbReference>
<feature type="transmembrane region" description="Helical" evidence="7">
    <location>
        <begin position="604"/>
        <end position="625"/>
    </location>
</feature>
<accession>A0A3E0VDU9</accession>
<keyword evidence="5 7" id="KW-0472">Membrane</keyword>
<evidence type="ECO:0000256" key="4">
    <source>
        <dbReference type="ARBA" id="ARBA00022989"/>
    </source>
</evidence>
<feature type="transmembrane region" description="Helical" evidence="7">
    <location>
        <begin position="536"/>
        <end position="556"/>
    </location>
</feature>
<protein>
    <recommendedName>
        <fullName evidence="8">SSD domain-containing protein</fullName>
    </recommendedName>
</protein>
<evidence type="ECO:0000256" key="5">
    <source>
        <dbReference type="ARBA" id="ARBA00023136"/>
    </source>
</evidence>
<evidence type="ECO:0000313" key="9">
    <source>
        <dbReference type="EMBL" id="RFA07723.1"/>
    </source>
</evidence>
<dbReference type="Gene3D" id="1.20.1640.10">
    <property type="entry name" value="Multidrug efflux transporter AcrB transmembrane domain"/>
    <property type="match status" value="2"/>
</dbReference>
<feature type="compositionally biased region" description="Polar residues" evidence="6">
    <location>
        <begin position="764"/>
        <end position="776"/>
    </location>
</feature>
<proteinExistence type="predicted"/>
<keyword evidence="3 7" id="KW-0812">Transmembrane</keyword>
<feature type="compositionally biased region" description="Low complexity" evidence="6">
    <location>
        <begin position="747"/>
        <end position="757"/>
    </location>
</feature>
<dbReference type="PANTHER" id="PTHR33406">
    <property type="entry name" value="MEMBRANE PROTEIN MJ1562-RELATED"/>
    <property type="match status" value="1"/>
</dbReference>
<organism evidence="9 10">
    <name type="scientific">Subtercola boreus</name>
    <dbReference type="NCBI Taxonomy" id="120213"/>
    <lineage>
        <taxon>Bacteria</taxon>
        <taxon>Bacillati</taxon>
        <taxon>Actinomycetota</taxon>
        <taxon>Actinomycetes</taxon>
        <taxon>Micrococcales</taxon>
        <taxon>Microbacteriaceae</taxon>
        <taxon>Subtercola</taxon>
    </lineage>
</organism>
<feature type="transmembrane region" description="Helical" evidence="7">
    <location>
        <begin position="674"/>
        <end position="693"/>
    </location>
</feature>
<evidence type="ECO:0000313" key="10">
    <source>
        <dbReference type="Proteomes" id="UP000256709"/>
    </source>
</evidence>
<dbReference type="SUPFAM" id="SSF82866">
    <property type="entry name" value="Multidrug efflux transporter AcrB transmembrane domain"/>
    <property type="match status" value="2"/>
</dbReference>
<sequence>MAVLLYRIGAFAARRHFLVMAVWLLIVMAAVGGALAFPGKGSAAVEIPGTQSQTAIDLLGSRFPAANGGSSKVIFVAPSGQSIRSFESQISGVAAKMKTLPGQSSVTDPFDTSGPPAVAAAAAAQIAPDNSMAYISIAYSVPATDLTDADTEALEAMGDSIAENGLTVAYAGVKAPEPASDPSQEAGSLVVALIILAITIGSLLAAGMPLITAIFGVVISTSSITIVSDFVTISSSAPILAQMLGLAVGIDYSLFIVSRHRSQLAAGVPARESVAIANSTAGSAVVFAGITVIIALIGLSVVNIPFLSIMGLGAAFGVLLAVAAALTLLPAILGLLNTKLVPRPDSRTAKREREMQNPAPGTKPTLGRRWVRLVTRRPLITAIVVPLALLALAFPALHLALTVPDAGYQAPGSQARVAYDLLDRGYGPGFNGPLLITADIGSVEAQNLQAALDALGKQFTGIADVDSVSPVIPNSALDMAIVSLTPSSGPDSDATKQLVQTLRNDAPAFEAANGFTYMVTGQTAVAIDISQQLGDALPIFALVVVGLCLVLLTMVFRSLAVPISATLGFLLSVAASLGVVTLVFNDGVLADLLGVQKVGPVISFMPILVMAVLFGLAMDYHVFLVSRMREEFSRTGEGRESVLDGFSAAARVVTAAALIMFSVFASFVPGSGAAVQPLAFALAVGVLIDAFLVRMTLIPAVMAMLGTRAWYLPAWLGRHLPNVDIEGEKVHELIAARDWRPGDAESAALAHGAPDAAPEVEAQSPASEVEAQSPSTDGEAPAPVTRSAAAAEKRMLAKVAAAEAKAARKAARAAQLAPPVARPAITDAVAAGSLTLAGQQPFDLVTPSGGIALVLEEPGADSHLGADVAGAAVLAALTGRLPRFAGHLSVLGHPQPFEASALRRRTRLVADVDADGSALTVGEYLLGEVRLDAPRGERHRQLERVGAHLRVLEDVVAGSPDAGATPVASDQSTPMRALGVPARWCIDVALALASSAELIAIDLRPLPAPLVAELLAAVAVQAGHGVTLVCAVQGSAAGFPEQVVDAHRGGHAETPAVPLSLAGRPLVILHLAAAPIPTEQGALV</sequence>
<dbReference type="Pfam" id="PF03176">
    <property type="entry name" value="MMPL"/>
    <property type="match status" value="2"/>
</dbReference>
<dbReference type="Proteomes" id="UP000256709">
    <property type="component" value="Unassembled WGS sequence"/>
</dbReference>
<feature type="transmembrane region" description="Helical" evidence="7">
    <location>
        <begin position="314"/>
        <end position="336"/>
    </location>
</feature>
<feature type="transmembrane region" description="Helical" evidence="7">
    <location>
        <begin position="186"/>
        <end position="206"/>
    </location>
</feature>
<dbReference type="GO" id="GO:0005886">
    <property type="term" value="C:plasma membrane"/>
    <property type="evidence" value="ECO:0007669"/>
    <property type="project" value="UniProtKB-SubCell"/>
</dbReference>
<dbReference type="PROSITE" id="PS50156">
    <property type="entry name" value="SSD"/>
    <property type="match status" value="1"/>
</dbReference>
<dbReference type="RefSeq" id="WP_216364245.1">
    <property type="nucleotide sequence ID" value="NZ_NBXA01000026.1"/>
</dbReference>
<gene>
    <name evidence="9" type="ORF">B7R21_14210</name>
</gene>
<evidence type="ECO:0000259" key="8">
    <source>
        <dbReference type="PROSITE" id="PS50156"/>
    </source>
</evidence>